<proteinExistence type="predicted"/>
<dbReference type="InterPro" id="IPR047650">
    <property type="entry name" value="Transpos_IS110"/>
</dbReference>
<dbReference type="RefSeq" id="WP_385858551.1">
    <property type="nucleotide sequence ID" value="NZ_JBHMAR010000007.1"/>
</dbReference>
<dbReference type="Pfam" id="PF01548">
    <property type="entry name" value="DEDD_Tnp_IS110"/>
    <property type="match status" value="1"/>
</dbReference>
<feature type="region of interest" description="Disordered" evidence="1">
    <location>
        <begin position="23"/>
        <end position="57"/>
    </location>
</feature>
<dbReference type="InterPro" id="IPR002525">
    <property type="entry name" value="Transp_IS110-like_N"/>
</dbReference>
<feature type="compositionally biased region" description="Polar residues" evidence="1">
    <location>
        <begin position="31"/>
        <end position="55"/>
    </location>
</feature>
<reference evidence="3 4" key="1">
    <citation type="submission" date="2024-09" db="EMBL/GenBank/DDBJ databases">
        <authorList>
            <person name="Sun Q."/>
            <person name="Mori K."/>
        </authorList>
    </citation>
    <scope>NUCLEOTIDE SEQUENCE [LARGE SCALE GENOMIC DNA]</scope>
    <source>
        <strain evidence="3 4">JCM 10918</strain>
    </source>
</reference>
<dbReference type="PANTHER" id="PTHR33055">
    <property type="entry name" value="TRANSPOSASE FOR INSERTION SEQUENCE ELEMENT IS1111A"/>
    <property type="match status" value="1"/>
</dbReference>
<feature type="domain" description="Transposase IS110-like N-terminal" evidence="2">
    <location>
        <begin position="64"/>
        <end position="209"/>
    </location>
</feature>
<feature type="region of interest" description="Disordered" evidence="1">
    <location>
        <begin position="232"/>
        <end position="251"/>
    </location>
</feature>
<gene>
    <name evidence="3" type="ORF">ACFFRO_08805</name>
</gene>
<name>A0ABV5VBM8_9ACTN</name>
<accession>A0ABV5VBM8</accession>
<comment type="caution">
    <text evidence="3">The sequence shown here is derived from an EMBL/GenBank/DDBJ whole genome shotgun (WGS) entry which is preliminary data.</text>
</comment>
<dbReference type="EMBL" id="JBHMAR010000007">
    <property type="protein sequence ID" value="MFB9735231.1"/>
    <property type="molecule type" value="Genomic_DNA"/>
</dbReference>
<sequence>MGVVPAASVVVGGGQLPQAAQSLERAGWCHPSSTSPRGRRTIMTTRQRNTSSSTDPPVRREVVLGVDTHGEVHVAAVVSPLGKVPGTESFAVTAVGYRRLLVWARKRGTVCRAGVEGTGTFGAGLSRYLLTQQIQVFGVNRPDRTARRLLRKSDPLDAQAARAVLSGRARAQAKSGDGPVHGARIYKLAKDSAARARTQAINQLMAVLVIADPAPRERLSSLGNAELFRTCATLSPPDGGETRTRWPRPPT</sequence>
<dbReference type="PANTHER" id="PTHR33055:SF16">
    <property type="entry name" value="TRANSPOSASE FOR INSERTION SEQUENCE ELEMENT IS1547"/>
    <property type="match status" value="1"/>
</dbReference>
<dbReference type="Proteomes" id="UP001589703">
    <property type="component" value="Unassembled WGS sequence"/>
</dbReference>
<keyword evidence="4" id="KW-1185">Reference proteome</keyword>
<evidence type="ECO:0000256" key="1">
    <source>
        <dbReference type="SAM" id="MobiDB-lite"/>
    </source>
</evidence>
<evidence type="ECO:0000259" key="2">
    <source>
        <dbReference type="Pfam" id="PF01548"/>
    </source>
</evidence>
<evidence type="ECO:0000313" key="4">
    <source>
        <dbReference type="Proteomes" id="UP001589703"/>
    </source>
</evidence>
<organism evidence="3 4">
    <name type="scientific">Streptomyces thermocoprophilus</name>
    <dbReference type="NCBI Taxonomy" id="78356"/>
    <lineage>
        <taxon>Bacteria</taxon>
        <taxon>Bacillati</taxon>
        <taxon>Actinomycetota</taxon>
        <taxon>Actinomycetes</taxon>
        <taxon>Kitasatosporales</taxon>
        <taxon>Streptomycetaceae</taxon>
        <taxon>Streptomyces</taxon>
    </lineage>
</organism>
<protein>
    <submittedName>
        <fullName evidence="3">Transposase</fullName>
    </submittedName>
</protein>
<evidence type="ECO:0000313" key="3">
    <source>
        <dbReference type="EMBL" id="MFB9735231.1"/>
    </source>
</evidence>